<accession>A0CY25</accession>
<evidence type="ECO:0000313" key="1">
    <source>
        <dbReference type="EMBL" id="CAK75692.1"/>
    </source>
</evidence>
<dbReference type="RefSeq" id="XP_001443089.1">
    <property type="nucleotide sequence ID" value="XM_001443052.1"/>
</dbReference>
<protein>
    <recommendedName>
        <fullName evidence="3">Transmembrane protein</fullName>
    </recommendedName>
</protein>
<organism evidence="1 2">
    <name type="scientific">Paramecium tetraurelia</name>
    <dbReference type="NCBI Taxonomy" id="5888"/>
    <lineage>
        <taxon>Eukaryota</taxon>
        <taxon>Sar</taxon>
        <taxon>Alveolata</taxon>
        <taxon>Ciliophora</taxon>
        <taxon>Intramacronucleata</taxon>
        <taxon>Oligohymenophorea</taxon>
        <taxon>Peniculida</taxon>
        <taxon>Parameciidae</taxon>
        <taxon>Paramecium</taxon>
    </lineage>
</organism>
<dbReference type="KEGG" id="ptm:GSPATT00011324001"/>
<dbReference type="InParanoid" id="A0CY25"/>
<evidence type="ECO:0008006" key="3">
    <source>
        <dbReference type="Google" id="ProtNLM"/>
    </source>
</evidence>
<sequence length="184" mass="21787">MTQSRTSNQLAMNFNKHFKFCQQFIIGNSSNQQDNNYQILSLQELQYSNIFPLYILHFFQISSIIILTQKSQISHLLIFTYIEFQNELILNNILLLMQRIMIENFSQLKLQKILLQFLPFQFTGVNSSKLNLDFDRGLLRLSLQLVLPKPSLNFQKADMNKNFQLNFHFCFNNNSLCEQELIAY</sequence>
<dbReference type="EMBL" id="CT868208">
    <property type="protein sequence ID" value="CAK75692.1"/>
    <property type="molecule type" value="Genomic_DNA"/>
</dbReference>
<proteinExistence type="predicted"/>
<gene>
    <name evidence="1" type="ORF">GSPATT00011324001</name>
</gene>
<name>A0CY25_PARTE</name>
<dbReference type="HOGENOM" id="CLU_1470920_0_0_1"/>
<reference evidence="1 2" key="1">
    <citation type="journal article" date="2006" name="Nature">
        <title>Global trends of whole-genome duplications revealed by the ciliate Paramecium tetraurelia.</title>
        <authorList>
            <consortium name="Genoscope"/>
            <person name="Aury J.-M."/>
            <person name="Jaillon O."/>
            <person name="Duret L."/>
            <person name="Noel B."/>
            <person name="Jubin C."/>
            <person name="Porcel B.M."/>
            <person name="Segurens B."/>
            <person name="Daubin V."/>
            <person name="Anthouard V."/>
            <person name="Aiach N."/>
            <person name="Arnaiz O."/>
            <person name="Billaut A."/>
            <person name="Beisson J."/>
            <person name="Blanc I."/>
            <person name="Bouhouche K."/>
            <person name="Camara F."/>
            <person name="Duharcourt S."/>
            <person name="Guigo R."/>
            <person name="Gogendeau D."/>
            <person name="Katinka M."/>
            <person name="Keller A.-M."/>
            <person name="Kissmehl R."/>
            <person name="Klotz C."/>
            <person name="Koll F."/>
            <person name="Le Moue A."/>
            <person name="Lepere C."/>
            <person name="Malinsky S."/>
            <person name="Nowacki M."/>
            <person name="Nowak J.K."/>
            <person name="Plattner H."/>
            <person name="Poulain J."/>
            <person name="Ruiz F."/>
            <person name="Serrano V."/>
            <person name="Zagulski M."/>
            <person name="Dessen P."/>
            <person name="Betermier M."/>
            <person name="Weissenbach J."/>
            <person name="Scarpelli C."/>
            <person name="Schachter V."/>
            <person name="Sperling L."/>
            <person name="Meyer E."/>
            <person name="Cohen J."/>
            <person name="Wincker P."/>
        </authorList>
    </citation>
    <scope>NUCLEOTIDE SEQUENCE [LARGE SCALE GENOMIC DNA]</scope>
    <source>
        <strain evidence="1 2">Stock d4-2</strain>
    </source>
</reference>
<dbReference type="AlphaFoldDB" id="A0CY25"/>
<dbReference type="Proteomes" id="UP000000600">
    <property type="component" value="Unassembled WGS sequence"/>
</dbReference>
<dbReference type="GeneID" id="5028874"/>
<evidence type="ECO:0000313" key="2">
    <source>
        <dbReference type="Proteomes" id="UP000000600"/>
    </source>
</evidence>
<keyword evidence="2" id="KW-1185">Reference proteome</keyword>